<dbReference type="EMBL" id="JAIXCQ010000001">
    <property type="protein sequence ID" value="MCA5892051.1"/>
    <property type="molecule type" value="Genomic_DNA"/>
</dbReference>
<dbReference type="PANTHER" id="PTHR23131">
    <property type="entry name" value="ENDORIBONUCLEASE LACTB2"/>
    <property type="match status" value="1"/>
</dbReference>
<dbReference type="Pfam" id="PF00753">
    <property type="entry name" value="Lactamase_B"/>
    <property type="match status" value="1"/>
</dbReference>
<dbReference type="Gene3D" id="3.60.15.10">
    <property type="entry name" value="Ribonuclease Z/Hydroxyacylglutathione hydrolase-like"/>
    <property type="match status" value="1"/>
</dbReference>
<proteinExistence type="predicted"/>
<accession>A0ABS7ZAH2</accession>
<dbReference type="Proteomes" id="UP001319870">
    <property type="component" value="Unassembled WGS sequence"/>
</dbReference>
<dbReference type="Gene3D" id="1.10.10.10">
    <property type="entry name" value="Winged helix-like DNA-binding domain superfamily/Winged helix DNA-binding domain"/>
    <property type="match status" value="1"/>
</dbReference>
<dbReference type="SMART" id="SM00849">
    <property type="entry name" value="Lactamase_B"/>
    <property type="match status" value="1"/>
</dbReference>
<dbReference type="InterPro" id="IPR001279">
    <property type="entry name" value="Metallo-B-lactamas"/>
</dbReference>
<evidence type="ECO:0000313" key="3">
    <source>
        <dbReference type="Proteomes" id="UP001319870"/>
    </source>
</evidence>
<gene>
    <name evidence="2" type="ORF">LEP48_01630</name>
</gene>
<keyword evidence="3" id="KW-1185">Reference proteome</keyword>
<comment type="caution">
    <text evidence="2">The sequence shown here is derived from an EMBL/GenBank/DDBJ whole genome shotgun (WGS) entry which is preliminary data.</text>
</comment>
<protein>
    <submittedName>
        <fullName evidence="2">MBL fold metallo-hydrolase</fullName>
    </submittedName>
</protein>
<evidence type="ECO:0000313" key="2">
    <source>
        <dbReference type="EMBL" id="MCA5892051.1"/>
    </source>
</evidence>
<dbReference type="RefSeq" id="WP_225563769.1">
    <property type="nucleotide sequence ID" value="NZ_JAIXCQ010000001.1"/>
</dbReference>
<evidence type="ECO:0000259" key="1">
    <source>
        <dbReference type="SMART" id="SM00849"/>
    </source>
</evidence>
<sequence>MRLVQLTPSVTMVRADNPGPMTLDGTRSYVLRAPGSRETVVVDPGPDDEAHLGALAAAGAVALVLITHRHADHTAGSQRLHELTAAPVRALDPAHCLAGGLPLHDGETIEVAGVRVEVLATPGHTADSVCFVVSAPGEPPAVLTGDTVLGRGTTVIAEPDGSLTDYLASLDLLESRGDGVLGLPAHGPEIEDLAVLVRAYRAHRLERLAQVRAATVALDLPSGVTLTDDLVDRVADVVYADVDPSVRGAARQSVRAQLEHLARAGGGVTGSI</sequence>
<name>A0ABS7ZAH2_9MICO</name>
<dbReference type="InterPro" id="IPR041516">
    <property type="entry name" value="LACTB2_WH"/>
</dbReference>
<dbReference type="InterPro" id="IPR036388">
    <property type="entry name" value="WH-like_DNA-bd_sf"/>
</dbReference>
<dbReference type="InterPro" id="IPR036866">
    <property type="entry name" value="RibonucZ/Hydroxyglut_hydro"/>
</dbReference>
<dbReference type="CDD" id="cd16278">
    <property type="entry name" value="metallo-hydrolase-like_MBL-fold"/>
    <property type="match status" value="1"/>
</dbReference>
<dbReference type="Pfam" id="PF17778">
    <property type="entry name" value="WHD_BLACT"/>
    <property type="match status" value="1"/>
</dbReference>
<dbReference type="PANTHER" id="PTHR23131:SF0">
    <property type="entry name" value="ENDORIBONUCLEASE LACTB2"/>
    <property type="match status" value="1"/>
</dbReference>
<dbReference type="InterPro" id="IPR050662">
    <property type="entry name" value="Sec-metab_biosynth-thioest"/>
</dbReference>
<dbReference type="SUPFAM" id="SSF56281">
    <property type="entry name" value="Metallo-hydrolase/oxidoreductase"/>
    <property type="match status" value="1"/>
</dbReference>
<organism evidence="2 3">
    <name type="scientific">Isoptericola luteus</name>
    <dbReference type="NCBI Taxonomy" id="2879484"/>
    <lineage>
        <taxon>Bacteria</taxon>
        <taxon>Bacillati</taxon>
        <taxon>Actinomycetota</taxon>
        <taxon>Actinomycetes</taxon>
        <taxon>Micrococcales</taxon>
        <taxon>Promicromonosporaceae</taxon>
        <taxon>Isoptericola</taxon>
    </lineage>
</organism>
<feature type="domain" description="Metallo-beta-lactamase" evidence="1">
    <location>
        <begin position="25"/>
        <end position="186"/>
    </location>
</feature>
<reference evidence="2 3" key="1">
    <citation type="submission" date="2021-09" db="EMBL/GenBank/DDBJ databases">
        <title>Isoptericola luteus sp. nov., a novel bacterium isolated from Harbin, the capital city of Heilongjiang province.</title>
        <authorList>
            <person name="Li J."/>
        </authorList>
    </citation>
    <scope>NUCLEOTIDE SEQUENCE [LARGE SCALE GENOMIC DNA]</scope>
    <source>
        <strain evidence="2 3">NEAU-Y5</strain>
    </source>
</reference>